<dbReference type="AlphaFoldDB" id="A0A0E9V0B3"/>
<name>A0A0E9V0B3_ANGAN</name>
<evidence type="ECO:0000313" key="1">
    <source>
        <dbReference type="EMBL" id="JAH71426.1"/>
    </source>
</evidence>
<protein>
    <submittedName>
        <fullName evidence="1">Uncharacterized protein</fullName>
    </submittedName>
</protein>
<reference evidence="1" key="2">
    <citation type="journal article" date="2015" name="Fish Shellfish Immunol.">
        <title>Early steps in the European eel (Anguilla anguilla)-Vibrio vulnificus interaction in the gills: Role of the RtxA13 toxin.</title>
        <authorList>
            <person name="Callol A."/>
            <person name="Pajuelo D."/>
            <person name="Ebbesson L."/>
            <person name="Teles M."/>
            <person name="MacKenzie S."/>
            <person name="Amaro C."/>
        </authorList>
    </citation>
    <scope>NUCLEOTIDE SEQUENCE</scope>
</reference>
<organism evidence="1">
    <name type="scientific">Anguilla anguilla</name>
    <name type="common">European freshwater eel</name>
    <name type="synonym">Muraena anguilla</name>
    <dbReference type="NCBI Taxonomy" id="7936"/>
    <lineage>
        <taxon>Eukaryota</taxon>
        <taxon>Metazoa</taxon>
        <taxon>Chordata</taxon>
        <taxon>Craniata</taxon>
        <taxon>Vertebrata</taxon>
        <taxon>Euteleostomi</taxon>
        <taxon>Actinopterygii</taxon>
        <taxon>Neopterygii</taxon>
        <taxon>Teleostei</taxon>
        <taxon>Anguilliformes</taxon>
        <taxon>Anguillidae</taxon>
        <taxon>Anguilla</taxon>
    </lineage>
</organism>
<accession>A0A0E9V0B3</accession>
<dbReference type="EMBL" id="GBXM01037151">
    <property type="protein sequence ID" value="JAH71426.1"/>
    <property type="molecule type" value="Transcribed_RNA"/>
</dbReference>
<reference evidence="1" key="1">
    <citation type="submission" date="2014-11" db="EMBL/GenBank/DDBJ databases">
        <authorList>
            <person name="Amaro Gonzalez C."/>
        </authorList>
    </citation>
    <scope>NUCLEOTIDE SEQUENCE</scope>
</reference>
<proteinExistence type="predicted"/>
<sequence length="97" mass="11192">MVLDVHLCIRQLKIHRATRLPGSPSINSRMRTGGSTSTVRLWTDGQCRDELSIMELGQLMCHRLLFQKTQVSNTPSSLRCRNLFSLFLLCRCWRDSL</sequence>